<evidence type="ECO:0000313" key="2">
    <source>
        <dbReference type="Proteomes" id="UP001258017"/>
    </source>
</evidence>
<accession>A0AAD9VKQ9</accession>
<dbReference type="Proteomes" id="UP001258017">
    <property type="component" value="Unassembled WGS sequence"/>
</dbReference>
<dbReference type="SUPFAM" id="SSF56219">
    <property type="entry name" value="DNase I-like"/>
    <property type="match status" value="1"/>
</dbReference>
<dbReference type="Gene3D" id="2.40.70.10">
    <property type="entry name" value="Acid Proteases"/>
    <property type="match status" value="1"/>
</dbReference>
<evidence type="ECO:0000313" key="1">
    <source>
        <dbReference type="EMBL" id="KAK2578074.1"/>
    </source>
</evidence>
<reference evidence="1" key="1">
    <citation type="submission" date="2021-08" db="EMBL/GenBank/DDBJ databases">
        <authorList>
            <person name="Misof B."/>
            <person name="Oliver O."/>
            <person name="Podsiadlowski L."/>
            <person name="Donath A."/>
            <person name="Peters R."/>
            <person name="Mayer C."/>
            <person name="Rust J."/>
            <person name="Gunkel S."/>
            <person name="Lesny P."/>
            <person name="Martin S."/>
            <person name="Oeyen J.P."/>
            <person name="Petersen M."/>
            <person name="Panagiotis P."/>
            <person name="Wilbrandt J."/>
            <person name="Tanja T."/>
        </authorList>
    </citation>
    <scope>NUCLEOTIDE SEQUENCE</scope>
    <source>
        <strain evidence="1">GBR_01_08_01A</strain>
        <tissue evidence="1">Thorax + abdomen</tissue>
    </source>
</reference>
<name>A0AAD9VKQ9_9HYME</name>
<organism evidence="1 2">
    <name type="scientific">Odynerus spinipes</name>
    <dbReference type="NCBI Taxonomy" id="1348599"/>
    <lineage>
        <taxon>Eukaryota</taxon>
        <taxon>Metazoa</taxon>
        <taxon>Ecdysozoa</taxon>
        <taxon>Arthropoda</taxon>
        <taxon>Hexapoda</taxon>
        <taxon>Insecta</taxon>
        <taxon>Pterygota</taxon>
        <taxon>Neoptera</taxon>
        <taxon>Endopterygota</taxon>
        <taxon>Hymenoptera</taxon>
        <taxon>Apocrita</taxon>
        <taxon>Aculeata</taxon>
        <taxon>Vespoidea</taxon>
        <taxon>Vespidae</taxon>
        <taxon>Eumeninae</taxon>
        <taxon>Odynerus</taxon>
    </lineage>
</organism>
<keyword evidence="2" id="KW-1185">Reference proteome</keyword>
<feature type="non-terminal residue" evidence="1">
    <location>
        <position position="1"/>
    </location>
</feature>
<dbReference type="AlphaFoldDB" id="A0AAD9VKQ9"/>
<sequence length="296" mass="33458">MVVAPISATKSPTVPDKDTGSALNGGLLEHIKMAQVLAQLELIQKERKTERGRHPPEYGRLYQQRNGAANASYLLTVGKKSTTIRKVLLKLTIDTVEIESEFLVVPGLCENVIVGHEWFRDNKVLLDYAKEAVVISGKEIMRDWVSFRGSSSLRLIIVYSENDEVKENEVDESEITKKEEVVLRNMSSFDSNEDRGREDMNFEADVEVIANELCRFDLKKFIQSHNIDLALLSETKLNKKNKLHFNNYGVLRTDRPNAKMGGGIAILAHKRLDCTASRHPNSMNNQTIEYSAIKLK</sequence>
<protein>
    <submittedName>
        <fullName evidence="1">Uncharacterized protein</fullName>
    </submittedName>
</protein>
<gene>
    <name evidence="1" type="ORF">KPH14_012839</name>
</gene>
<dbReference type="Gene3D" id="3.60.10.10">
    <property type="entry name" value="Endonuclease/exonuclease/phosphatase"/>
    <property type="match status" value="1"/>
</dbReference>
<comment type="caution">
    <text evidence="1">The sequence shown here is derived from an EMBL/GenBank/DDBJ whole genome shotgun (WGS) entry which is preliminary data.</text>
</comment>
<dbReference type="InterPro" id="IPR021109">
    <property type="entry name" value="Peptidase_aspartic_dom_sf"/>
</dbReference>
<proteinExistence type="predicted"/>
<dbReference type="EMBL" id="JAIFRP010000664">
    <property type="protein sequence ID" value="KAK2578074.1"/>
    <property type="molecule type" value="Genomic_DNA"/>
</dbReference>
<dbReference type="InterPro" id="IPR036691">
    <property type="entry name" value="Endo/exonu/phosph_ase_sf"/>
</dbReference>
<reference evidence="1" key="2">
    <citation type="journal article" date="2023" name="Commun. Biol.">
        <title>Intrasexual cuticular hydrocarbon dimorphism in a wasp sheds light on hydrocarbon biosynthesis genes in Hymenoptera.</title>
        <authorList>
            <person name="Moris V.C."/>
            <person name="Podsiadlowski L."/>
            <person name="Martin S."/>
            <person name="Oeyen J.P."/>
            <person name="Donath A."/>
            <person name="Petersen M."/>
            <person name="Wilbrandt J."/>
            <person name="Misof B."/>
            <person name="Liedtke D."/>
            <person name="Thamm M."/>
            <person name="Scheiner R."/>
            <person name="Schmitt T."/>
            <person name="Niehuis O."/>
        </authorList>
    </citation>
    <scope>NUCLEOTIDE SEQUENCE</scope>
    <source>
        <strain evidence="1">GBR_01_08_01A</strain>
    </source>
</reference>